<organism evidence="2 3">
    <name type="scientific">Rattus norvegicus</name>
    <name type="common">Rat</name>
    <dbReference type="NCBI Taxonomy" id="10116"/>
    <lineage>
        <taxon>Eukaryota</taxon>
        <taxon>Metazoa</taxon>
        <taxon>Chordata</taxon>
        <taxon>Craniata</taxon>
        <taxon>Vertebrata</taxon>
        <taxon>Euteleostomi</taxon>
        <taxon>Mammalia</taxon>
        <taxon>Eutheria</taxon>
        <taxon>Euarchontoglires</taxon>
        <taxon>Glires</taxon>
        <taxon>Rodentia</taxon>
        <taxon>Myomorpha</taxon>
        <taxon>Muroidea</taxon>
        <taxon>Muridae</taxon>
        <taxon>Murinae</taxon>
        <taxon>Rattus</taxon>
    </lineage>
</organism>
<accession>A6KTY5</accession>
<dbReference type="EMBL" id="CH474122">
    <property type="protein sequence ID" value="EDL85066.1"/>
    <property type="molecule type" value="Genomic_DNA"/>
</dbReference>
<protein>
    <submittedName>
        <fullName evidence="2">RCG28382</fullName>
    </submittedName>
</protein>
<sequence>MKLRRAKETTGNREASVERCQRRGDQRPGRMEG</sequence>
<gene>
    <name evidence="2" type="ORF">rCG_28382</name>
</gene>
<name>A6KTY5_RAT</name>
<reference evidence="3" key="1">
    <citation type="submission" date="2005-09" db="EMBL/GenBank/DDBJ databases">
        <authorList>
            <person name="Mural R.J."/>
            <person name="Li P.W."/>
            <person name="Adams M.D."/>
            <person name="Amanatides P.G."/>
            <person name="Baden-Tillson H."/>
            <person name="Barnstead M."/>
            <person name="Chin S.H."/>
            <person name="Dew I."/>
            <person name="Evans C.A."/>
            <person name="Ferriera S."/>
            <person name="Flanigan M."/>
            <person name="Fosler C."/>
            <person name="Glodek A."/>
            <person name="Gu Z."/>
            <person name="Holt R.A."/>
            <person name="Jennings D."/>
            <person name="Kraft C.L."/>
            <person name="Lu F."/>
            <person name="Nguyen T."/>
            <person name="Nusskern D.R."/>
            <person name="Pfannkoch C.M."/>
            <person name="Sitter C."/>
            <person name="Sutton G.G."/>
            <person name="Venter J.C."/>
            <person name="Wang Z."/>
            <person name="Woodage T."/>
            <person name="Zheng X.H."/>
            <person name="Zhong F."/>
        </authorList>
    </citation>
    <scope>NUCLEOTIDE SEQUENCE [LARGE SCALE GENOMIC DNA]</scope>
    <source>
        <strain>BN</strain>
        <strain evidence="3">Sprague-Dawley</strain>
    </source>
</reference>
<evidence type="ECO:0000313" key="2">
    <source>
        <dbReference type="EMBL" id="EDL85066.1"/>
    </source>
</evidence>
<evidence type="ECO:0000256" key="1">
    <source>
        <dbReference type="SAM" id="MobiDB-lite"/>
    </source>
</evidence>
<feature type="region of interest" description="Disordered" evidence="1">
    <location>
        <begin position="1"/>
        <end position="33"/>
    </location>
</feature>
<dbReference type="Proteomes" id="UP000234681">
    <property type="component" value="Chromosome X"/>
</dbReference>
<proteinExistence type="predicted"/>
<evidence type="ECO:0000313" key="3">
    <source>
        <dbReference type="Proteomes" id="UP000234681"/>
    </source>
</evidence>
<dbReference type="AlphaFoldDB" id="A6KTY5"/>